<dbReference type="Gene3D" id="3.40.50.10860">
    <property type="entry name" value="Leucine Dehydrogenase, chain A, domain 1"/>
    <property type="match status" value="1"/>
</dbReference>
<keyword evidence="2" id="KW-0057">Aromatic amino acid biosynthesis</keyword>
<dbReference type="InterPro" id="IPR036291">
    <property type="entry name" value="NAD(P)-bd_dom_sf"/>
</dbReference>
<dbReference type="Gene3D" id="3.40.50.720">
    <property type="entry name" value="NAD(P)-binding Rossmann-like Domain"/>
    <property type="match status" value="1"/>
</dbReference>
<dbReference type="Pfam" id="PF08501">
    <property type="entry name" value="Shikimate_dh_N"/>
    <property type="match status" value="1"/>
</dbReference>
<dbReference type="eggNOG" id="COG0169">
    <property type="taxonomic scope" value="Bacteria"/>
</dbReference>
<evidence type="ECO:0000313" key="5">
    <source>
        <dbReference type="Proteomes" id="UP000181899"/>
    </source>
</evidence>
<protein>
    <submittedName>
        <fullName evidence="4">Shikimate dehydrogenase</fullName>
    </submittedName>
</protein>
<dbReference type="GO" id="GO:0019632">
    <property type="term" value="P:shikimate metabolic process"/>
    <property type="evidence" value="ECO:0007669"/>
    <property type="project" value="TreeGrafter"/>
</dbReference>
<accession>A0A1I4YAK4</accession>
<dbReference type="SUPFAM" id="SSF53223">
    <property type="entry name" value="Aminoacid dehydrogenase-like, N-terminal domain"/>
    <property type="match status" value="1"/>
</dbReference>
<dbReference type="PANTHER" id="PTHR21089">
    <property type="entry name" value="SHIKIMATE DEHYDROGENASE"/>
    <property type="match status" value="1"/>
</dbReference>
<dbReference type="GO" id="GO:0009423">
    <property type="term" value="P:chorismate biosynthetic process"/>
    <property type="evidence" value="ECO:0007669"/>
    <property type="project" value="TreeGrafter"/>
</dbReference>
<dbReference type="STRING" id="398199.SAMN05421804_10152"/>
<feature type="domain" description="Shikimate dehydrogenase substrate binding N-terminal" evidence="3">
    <location>
        <begin position="6"/>
        <end position="88"/>
    </location>
</feature>
<evidence type="ECO:0000313" key="4">
    <source>
        <dbReference type="EMBL" id="SFN34833.1"/>
    </source>
</evidence>
<evidence type="ECO:0000256" key="1">
    <source>
        <dbReference type="ARBA" id="ARBA00004871"/>
    </source>
</evidence>
<gene>
    <name evidence="4" type="ORF">SAMN04488695_101480</name>
</gene>
<dbReference type="InterPro" id="IPR022893">
    <property type="entry name" value="Shikimate_DH_fam"/>
</dbReference>
<dbReference type="AlphaFoldDB" id="A0A1I4YAK4"/>
<reference evidence="4 5" key="1">
    <citation type="submission" date="2016-10" db="EMBL/GenBank/DDBJ databases">
        <authorList>
            <person name="de Groot N.N."/>
        </authorList>
    </citation>
    <scope>NUCLEOTIDE SEQUENCE [LARGE SCALE GENOMIC DNA]</scope>
    <source>
        <strain evidence="4 5">ML2</strain>
    </source>
</reference>
<dbReference type="InterPro" id="IPR013708">
    <property type="entry name" value="Shikimate_DH-bd_N"/>
</dbReference>
<dbReference type="InterPro" id="IPR046346">
    <property type="entry name" value="Aminoacid_DH-like_N_sf"/>
</dbReference>
<dbReference type="CDD" id="cd01065">
    <property type="entry name" value="NAD_bind_Shikimate_DH"/>
    <property type="match status" value="1"/>
</dbReference>
<evidence type="ECO:0000256" key="2">
    <source>
        <dbReference type="ARBA" id="ARBA00023141"/>
    </source>
</evidence>
<sequence>MRKTGLLGRRISYSKSPEIHQRLFEKKRLMISYELFDLPREHIQKFIDDLTKNEIIGFNVTIPYKEEIIGYLHELDSTALECGAVNTVVIKNGWRIGYNTDVFGFMQSLEDNRISVKGKDVLILGSGGAAKAVYTALVKLDARIHMAFRSETRRKEFPKALSIRPLDAVSDVRPFSLVINATKLGNIQQDEMPIEIKQYSENTILYDLNYEPMHSSFLRFGSSVGLQVVNGESMLYNQARKSQELWIDAFNIF</sequence>
<dbReference type="GO" id="GO:0009073">
    <property type="term" value="P:aromatic amino acid family biosynthetic process"/>
    <property type="evidence" value="ECO:0007669"/>
    <property type="project" value="UniProtKB-KW"/>
</dbReference>
<organism evidence="4 5">
    <name type="scientific">Proteiniclasticum ruminis</name>
    <dbReference type="NCBI Taxonomy" id="398199"/>
    <lineage>
        <taxon>Bacteria</taxon>
        <taxon>Bacillati</taxon>
        <taxon>Bacillota</taxon>
        <taxon>Clostridia</taxon>
        <taxon>Eubacteriales</taxon>
        <taxon>Clostridiaceae</taxon>
        <taxon>Proteiniclasticum</taxon>
    </lineage>
</organism>
<dbReference type="SUPFAM" id="SSF51735">
    <property type="entry name" value="NAD(P)-binding Rossmann-fold domains"/>
    <property type="match status" value="1"/>
</dbReference>
<keyword evidence="5" id="KW-1185">Reference proteome</keyword>
<dbReference type="GO" id="GO:0004764">
    <property type="term" value="F:shikimate 3-dehydrogenase (NADP+) activity"/>
    <property type="evidence" value="ECO:0007669"/>
    <property type="project" value="InterPro"/>
</dbReference>
<dbReference type="EMBL" id="FOVK01000001">
    <property type="protein sequence ID" value="SFN34833.1"/>
    <property type="molecule type" value="Genomic_DNA"/>
</dbReference>
<comment type="pathway">
    <text evidence="1">Metabolic intermediate biosynthesis; chorismate biosynthesis; chorismate from D-erythrose 4-phosphate and phosphoenolpyruvate: step 4/7.</text>
</comment>
<dbReference type="PANTHER" id="PTHR21089:SF1">
    <property type="entry name" value="BIFUNCTIONAL 3-DEHYDROQUINATE DEHYDRATASE_SHIKIMATE DEHYDROGENASE, CHLOROPLASTIC"/>
    <property type="match status" value="1"/>
</dbReference>
<name>A0A1I4YAK4_9CLOT</name>
<proteinExistence type="predicted"/>
<dbReference type="GO" id="GO:0005829">
    <property type="term" value="C:cytosol"/>
    <property type="evidence" value="ECO:0007669"/>
    <property type="project" value="TreeGrafter"/>
</dbReference>
<dbReference type="GO" id="GO:0050661">
    <property type="term" value="F:NADP binding"/>
    <property type="evidence" value="ECO:0007669"/>
    <property type="project" value="TreeGrafter"/>
</dbReference>
<keyword evidence="2" id="KW-0028">Amino-acid biosynthesis</keyword>
<dbReference type="Proteomes" id="UP000181899">
    <property type="component" value="Unassembled WGS sequence"/>
</dbReference>
<evidence type="ECO:0000259" key="3">
    <source>
        <dbReference type="Pfam" id="PF08501"/>
    </source>
</evidence>
<dbReference type="RefSeq" id="WP_074909824.1">
    <property type="nucleotide sequence ID" value="NZ_FOVK01000001.1"/>
</dbReference>